<evidence type="ECO:0000313" key="2">
    <source>
        <dbReference type="EMBL" id="KAJ5338748.1"/>
    </source>
</evidence>
<dbReference type="Proteomes" id="UP001147695">
    <property type="component" value="Unassembled WGS sequence"/>
</dbReference>
<dbReference type="EMBL" id="JAPZBQ010000003">
    <property type="protein sequence ID" value="KAJ5338748.1"/>
    <property type="molecule type" value="Genomic_DNA"/>
</dbReference>
<dbReference type="EMBL" id="JAPZBR010000008">
    <property type="protein sequence ID" value="KAJ5341588.1"/>
    <property type="molecule type" value="Genomic_DNA"/>
</dbReference>
<evidence type="ECO:0000259" key="1">
    <source>
        <dbReference type="SMART" id="SM00355"/>
    </source>
</evidence>
<evidence type="ECO:0000313" key="3">
    <source>
        <dbReference type="EMBL" id="KAJ5341588.1"/>
    </source>
</evidence>
<keyword evidence="5" id="KW-1185">Reference proteome</keyword>
<sequence length="153" mass="17303">MHMQTKHAGLYWPMYHDPNLVNLKFPDGIFFCGRCSAPYRDADRCKQHLFEKRGSGVAQKRPDLSIIPIAEVYRCNVCGWRTDSVAMLADHIKDRHQSNVETENGDPSTEQMDLISLFTCSSHGDGSPDDPVGPGQSIISCRYRKLNCDRTDL</sequence>
<evidence type="ECO:0000313" key="4">
    <source>
        <dbReference type="Proteomes" id="UP001147695"/>
    </source>
</evidence>
<accession>A0A9W9UF48</accession>
<dbReference type="AlphaFoldDB" id="A0A9W9UF48"/>
<proteinExistence type="predicted"/>
<organism evidence="2 4">
    <name type="scientific">Penicillium brevicompactum</name>
    <dbReference type="NCBI Taxonomy" id="5074"/>
    <lineage>
        <taxon>Eukaryota</taxon>
        <taxon>Fungi</taxon>
        <taxon>Dikarya</taxon>
        <taxon>Ascomycota</taxon>
        <taxon>Pezizomycotina</taxon>
        <taxon>Eurotiomycetes</taxon>
        <taxon>Eurotiomycetidae</taxon>
        <taxon>Eurotiales</taxon>
        <taxon>Aspergillaceae</taxon>
        <taxon>Penicillium</taxon>
    </lineage>
</organism>
<feature type="domain" description="C2H2-type" evidence="1">
    <location>
        <begin position="73"/>
        <end position="96"/>
    </location>
</feature>
<comment type="caution">
    <text evidence="2">The sequence shown here is derived from an EMBL/GenBank/DDBJ whole genome shotgun (WGS) entry which is preliminary data.</text>
</comment>
<dbReference type="InterPro" id="IPR013087">
    <property type="entry name" value="Znf_C2H2_type"/>
</dbReference>
<protein>
    <recommendedName>
        <fullName evidence="1">C2H2-type domain-containing protein</fullName>
    </recommendedName>
</protein>
<gene>
    <name evidence="2" type="ORF">N7452_005476</name>
    <name evidence="3" type="ORF">N7541_010712</name>
</gene>
<dbReference type="SMART" id="SM00355">
    <property type="entry name" value="ZnF_C2H2"/>
    <property type="match status" value="1"/>
</dbReference>
<dbReference type="Gene3D" id="3.30.160.60">
    <property type="entry name" value="Classic Zinc Finger"/>
    <property type="match status" value="1"/>
</dbReference>
<reference evidence="2" key="1">
    <citation type="submission" date="2022-12" db="EMBL/GenBank/DDBJ databases">
        <authorList>
            <person name="Petersen C."/>
        </authorList>
    </citation>
    <scope>NUCLEOTIDE SEQUENCE</scope>
    <source>
        <strain evidence="2">IBT 35673</strain>
        <strain evidence="3">IBT 35675</strain>
    </source>
</reference>
<reference evidence="2" key="2">
    <citation type="journal article" date="2023" name="IMA Fungus">
        <title>Comparative genomic study of the Penicillium genus elucidates a diverse pangenome and 15 lateral gene transfer events.</title>
        <authorList>
            <person name="Petersen C."/>
            <person name="Sorensen T."/>
            <person name="Nielsen M.R."/>
            <person name="Sondergaard T.E."/>
            <person name="Sorensen J.L."/>
            <person name="Fitzpatrick D.A."/>
            <person name="Frisvad J.C."/>
            <person name="Nielsen K.L."/>
        </authorList>
    </citation>
    <scope>NUCLEOTIDE SEQUENCE</scope>
    <source>
        <strain evidence="2">IBT 35673</strain>
        <strain evidence="3">IBT 35675</strain>
    </source>
</reference>
<dbReference type="Proteomes" id="UP001148299">
    <property type="component" value="Unassembled WGS sequence"/>
</dbReference>
<evidence type="ECO:0000313" key="5">
    <source>
        <dbReference type="Proteomes" id="UP001148299"/>
    </source>
</evidence>
<name>A0A9W9UF48_PENBR</name>